<dbReference type="Proteomes" id="UP000504628">
    <property type="component" value="Chromosome 9"/>
</dbReference>
<feature type="transmembrane region" description="Helical" evidence="9">
    <location>
        <begin position="495"/>
        <end position="520"/>
    </location>
</feature>
<name>A0A6J2MMH0_9CHIR</name>
<dbReference type="FunFam" id="1.10.357.20:FF:000002">
    <property type="entry name" value="Solute carrier family 41, member 2"/>
    <property type="match status" value="1"/>
</dbReference>
<feature type="transmembrane region" description="Helical" evidence="9">
    <location>
        <begin position="56"/>
        <end position="84"/>
    </location>
</feature>
<dbReference type="Gene3D" id="1.10.357.20">
    <property type="entry name" value="SLC41 divalent cation transporters, integral membrane domain"/>
    <property type="match status" value="2"/>
</dbReference>
<dbReference type="FunCoup" id="A0A6J2MMH0">
    <property type="interactions" value="134"/>
</dbReference>
<dbReference type="FunFam" id="1.10.357.20:FF:000001">
    <property type="entry name" value="Solute carrier family 41 member 2"/>
    <property type="match status" value="1"/>
</dbReference>
<evidence type="ECO:0000313" key="13">
    <source>
        <dbReference type="RefSeq" id="XP_028380636.1"/>
    </source>
</evidence>
<evidence type="ECO:0000256" key="9">
    <source>
        <dbReference type="RuleBase" id="RU369007"/>
    </source>
</evidence>
<keyword evidence="3 9" id="KW-0813">Transport</keyword>
<gene>
    <name evidence="13" type="primary">SLC41A3</name>
</gene>
<feature type="transmembrane region" description="Helical" evidence="9">
    <location>
        <begin position="302"/>
        <end position="322"/>
    </location>
</feature>
<feature type="transmembrane region" description="Helical" evidence="9">
    <location>
        <begin position="334"/>
        <end position="353"/>
    </location>
</feature>
<dbReference type="GO" id="GO:0015693">
    <property type="term" value="P:magnesium ion transport"/>
    <property type="evidence" value="ECO:0007669"/>
    <property type="project" value="UniProtKB-ARBA"/>
</dbReference>
<evidence type="ECO:0000313" key="12">
    <source>
        <dbReference type="Proteomes" id="UP000504628"/>
    </source>
</evidence>
<protein>
    <recommendedName>
        <fullName evidence="9">Solute carrier family 41 member</fullName>
    </recommendedName>
</protein>
<dbReference type="PANTHER" id="PTHR16228:SF22">
    <property type="entry name" value="SOLUTE CARRIER FAMILY 41 MEMBER 3"/>
    <property type="match status" value="1"/>
</dbReference>
<keyword evidence="6 9" id="KW-1133">Transmembrane helix</keyword>
<organism evidence="12 13">
    <name type="scientific">Phyllostomus discolor</name>
    <name type="common">pale spear-nosed bat</name>
    <dbReference type="NCBI Taxonomy" id="89673"/>
    <lineage>
        <taxon>Eukaryota</taxon>
        <taxon>Metazoa</taxon>
        <taxon>Chordata</taxon>
        <taxon>Craniata</taxon>
        <taxon>Vertebrata</taxon>
        <taxon>Euteleostomi</taxon>
        <taxon>Mammalia</taxon>
        <taxon>Eutheria</taxon>
        <taxon>Laurasiatheria</taxon>
        <taxon>Chiroptera</taxon>
        <taxon>Yangochiroptera</taxon>
        <taxon>Phyllostomidae</taxon>
        <taxon>Phyllostominae</taxon>
        <taxon>Phyllostomus</taxon>
    </lineage>
</organism>
<evidence type="ECO:0000256" key="5">
    <source>
        <dbReference type="ARBA" id="ARBA00022842"/>
    </source>
</evidence>
<dbReference type="GO" id="GO:0008324">
    <property type="term" value="F:monoatomic cation transmembrane transporter activity"/>
    <property type="evidence" value="ECO:0007669"/>
    <property type="project" value="UniProtKB-UniRule"/>
</dbReference>
<evidence type="ECO:0000256" key="2">
    <source>
        <dbReference type="ARBA" id="ARBA00009749"/>
    </source>
</evidence>
<feature type="transmembrane region" description="Helical" evidence="9">
    <location>
        <begin position="272"/>
        <end position="295"/>
    </location>
</feature>
<sequence length="537" mass="58245">MDGTKTRQRRPEEVGLPYTLNPGRLPAASEDGPRSVPESQRVTTKPLRTELSRETALAIGFQVTVPFMFAGLGLSGAGILLDYFQLRFQGKKLRGFSCELTRSSHGVFPETAFTIICQIMVPLLLSGLGMMTAGLVMSTIQHWPAFVEIKDLLTLVPPLVGLKGNLEMTLASRLSTAANTGQIDDPQEQHRIISSNLALIQVQATVVGLLAAMAALLLGAVSRGELDFATVKLLCASSVSTAFLAAFALGVLMVCIVIGARKLGVNPDNIATPIAASLGDLITLSILAFVSNFFYKHKDNQFLAPLVCIGFMALTPVWVLIAKQNPPIMKILKFGWFPIILAMVISSFGGLILNKTISKEQYKGMAIFTPIICGVGGNLVAIQTSRISTYLHMWSTPGVLPLWMKKIWPNPCSTFCTSEINSMSARVLIFLVIPGHLIFFYVIYLVEGRSVPNSKIFVAFYLLAGLIQVTVLLYLAEVMARLMWHQALDPDNHCIPYLTGLGDLLGTGLLALCFLISWLLQSEAELDRISGSASGPS</sequence>
<dbReference type="Pfam" id="PF01769">
    <property type="entry name" value="MgtE"/>
    <property type="match status" value="2"/>
</dbReference>
<feature type="domain" description="SLC41A/MgtE integral membrane" evidence="11">
    <location>
        <begin position="156"/>
        <end position="289"/>
    </location>
</feature>
<feature type="region of interest" description="Disordered" evidence="10">
    <location>
        <begin position="1"/>
        <end position="46"/>
    </location>
</feature>
<evidence type="ECO:0000256" key="1">
    <source>
        <dbReference type="ARBA" id="ARBA00004141"/>
    </source>
</evidence>
<feature type="transmembrane region" description="Helical" evidence="9">
    <location>
        <begin position="198"/>
        <end position="221"/>
    </location>
</feature>
<reference evidence="13" key="1">
    <citation type="submission" date="2025-08" db="UniProtKB">
        <authorList>
            <consortium name="RefSeq"/>
        </authorList>
    </citation>
    <scope>IDENTIFICATION</scope>
    <source>
        <tissue evidence="13">Muscle</tissue>
    </source>
</reference>
<proteinExistence type="inferred from homology"/>
<evidence type="ECO:0000259" key="11">
    <source>
        <dbReference type="Pfam" id="PF01769"/>
    </source>
</evidence>
<evidence type="ECO:0000256" key="8">
    <source>
        <dbReference type="ARBA" id="ARBA00023136"/>
    </source>
</evidence>
<feature type="domain" description="SLC41A/MgtE integral membrane" evidence="11">
    <location>
        <begin position="369"/>
        <end position="512"/>
    </location>
</feature>
<keyword evidence="4 9" id="KW-0812">Transmembrane</keyword>
<dbReference type="CTD" id="54946"/>
<feature type="transmembrane region" description="Helical" evidence="9">
    <location>
        <begin position="233"/>
        <end position="260"/>
    </location>
</feature>
<dbReference type="PANTHER" id="PTHR16228">
    <property type="entry name" value="DIVALENT CATION TRANSPORTER SOLUTE CARRIER FAMILY 41"/>
    <property type="match status" value="1"/>
</dbReference>
<comment type="similarity">
    <text evidence="2 9">Belongs to the SLC41A transporter family.</text>
</comment>
<dbReference type="KEGG" id="pdic:114506903"/>
<dbReference type="InParanoid" id="A0A6J2MMH0"/>
<feature type="transmembrane region" description="Helical" evidence="9">
    <location>
        <begin position="427"/>
        <end position="446"/>
    </location>
</feature>
<evidence type="ECO:0000256" key="10">
    <source>
        <dbReference type="SAM" id="MobiDB-lite"/>
    </source>
</evidence>
<dbReference type="AlphaFoldDB" id="A0A6J2MMH0"/>
<comment type="function">
    <text evidence="9">Acts as a magnesium transporter.</text>
</comment>
<dbReference type="GO" id="GO:0022890">
    <property type="term" value="F:inorganic cation transmembrane transporter activity"/>
    <property type="evidence" value="ECO:0007669"/>
    <property type="project" value="UniProtKB-UniRule"/>
</dbReference>
<feature type="transmembrane region" description="Helical" evidence="9">
    <location>
        <begin position="112"/>
        <end position="137"/>
    </location>
</feature>
<keyword evidence="8 9" id="KW-0472">Membrane</keyword>
<dbReference type="OrthoDB" id="5791097at2759"/>
<dbReference type="SUPFAM" id="SSF161093">
    <property type="entry name" value="MgtE membrane domain-like"/>
    <property type="match status" value="2"/>
</dbReference>
<evidence type="ECO:0000256" key="3">
    <source>
        <dbReference type="ARBA" id="ARBA00022448"/>
    </source>
</evidence>
<keyword evidence="12" id="KW-1185">Reference proteome</keyword>
<evidence type="ECO:0000256" key="7">
    <source>
        <dbReference type="ARBA" id="ARBA00023065"/>
    </source>
</evidence>
<dbReference type="GO" id="GO:0005886">
    <property type="term" value="C:plasma membrane"/>
    <property type="evidence" value="ECO:0007669"/>
    <property type="project" value="TreeGrafter"/>
</dbReference>
<comment type="subcellular location">
    <subcellularLocation>
        <location evidence="1 9">Membrane</location>
        <topology evidence="1 9">Multi-pass membrane protein</topology>
    </subcellularLocation>
</comment>
<dbReference type="GeneID" id="114506903"/>
<accession>A0A6J2MMH0</accession>
<feature type="transmembrane region" description="Helical" evidence="9">
    <location>
        <begin position="458"/>
        <end position="475"/>
    </location>
</feature>
<evidence type="ECO:0000256" key="4">
    <source>
        <dbReference type="ARBA" id="ARBA00022692"/>
    </source>
</evidence>
<feature type="transmembrane region" description="Helical" evidence="9">
    <location>
        <begin position="365"/>
        <end position="384"/>
    </location>
</feature>
<dbReference type="InterPro" id="IPR006667">
    <property type="entry name" value="SLC41_membr_dom"/>
</dbReference>
<keyword evidence="7 9" id="KW-0406">Ion transport</keyword>
<keyword evidence="5 9" id="KW-0460">Magnesium</keyword>
<dbReference type="RefSeq" id="XP_028380636.1">
    <property type="nucleotide sequence ID" value="XM_028524835.2"/>
</dbReference>
<dbReference type="InterPro" id="IPR036739">
    <property type="entry name" value="SLC41_membr_dom_sf"/>
</dbReference>
<evidence type="ECO:0000256" key="6">
    <source>
        <dbReference type="ARBA" id="ARBA00022989"/>
    </source>
</evidence>
<dbReference type="InterPro" id="IPR045349">
    <property type="entry name" value="SLC41A1-3"/>
</dbReference>